<evidence type="ECO:0000256" key="1">
    <source>
        <dbReference type="ARBA" id="ARBA00007749"/>
    </source>
</evidence>
<dbReference type="SMART" id="SM00849">
    <property type="entry name" value="Lactamase_B"/>
    <property type="match status" value="1"/>
</dbReference>
<proteinExistence type="inferred from homology"/>
<comment type="caution">
    <text evidence="7">The sequence shown here is derived from an EMBL/GenBank/DDBJ whole genome shotgun (WGS) entry which is preliminary data.</text>
</comment>
<dbReference type="Gene3D" id="3.60.15.10">
    <property type="entry name" value="Ribonuclease Z/Hydroxyacylglutathione hydrolase-like"/>
    <property type="match status" value="1"/>
</dbReference>
<evidence type="ECO:0000313" key="8">
    <source>
        <dbReference type="Proteomes" id="UP001597479"/>
    </source>
</evidence>
<keyword evidence="3" id="KW-0378">Hydrolase</keyword>
<dbReference type="InterPro" id="IPR036866">
    <property type="entry name" value="RibonucZ/Hydroxyglut_hydro"/>
</dbReference>
<keyword evidence="8" id="KW-1185">Reference proteome</keyword>
<evidence type="ECO:0000256" key="5">
    <source>
        <dbReference type="SAM" id="MobiDB-lite"/>
    </source>
</evidence>
<evidence type="ECO:0000313" key="7">
    <source>
        <dbReference type="EMBL" id="MFD2792229.1"/>
    </source>
</evidence>
<evidence type="ECO:0000256" key="2">
    <source>
        <dbReference type="ARBA" id="ARBA00022723"/>
    </source>
</evidence>
<protein>
    <submittedName>
        <fullName evidence="7">MBL fold metallo-hydrolase</fullName>
    </submittedName>
</protein>
<dbReference type="InterPro" id="IPR001279">
    <property type="entry name" value="Metallo-B-lactamas"/>
</dbReference>
<dbReference type="EMBL" id="JBHUOG010000001">
    <property type="protein sequence ID" value="MFD2792229.1"/>
    <property type="molecule type" value="Genomic_DNA"/>
</dbReference>
<evidence type="ECO:0000259" key="6">
    <source>
        <dbReference type="SMART" id="SM00849"/>
    </source>
</evidence>
<dbReference type="RefSeq" id="WP_377179660.1">
    <property type="nucleotide sequence ID" value="NZ_JBHUOG010000001.1"/>
</dbReference>
<feature type="domain" description="Metallo-beta-lactamase" evidence="6">
    <location>
        <begin position="86"/>
        <end position="300"/>
    </location>
</feature>
<dbReference type="InterPro" id="IPR051013">
    <property type="entry name" value="MBL_superfamily_lactonases"/>
</dbReference>
<comment type="similarity">
    <text evidence="1">Belongs to the metallo-beta-lactamase superfamily.</text>
</comment>
<reference evidence="8" key="1">
    <citation type="journal article" date="2019" name="Int. J. Syst. Evol. Microbiol.">
        <title>The Global Catalogue of Microorganisms (GCM) 10K type strain sequencing project: providing services to taxonomists for standard genome sequencing and annotation.</title>
        <authorList>
            <consortium name="The Broad Institute Genomics Platform"/>
            <consortium name="The Broad Institute Genome Sequencing Center for Infectious Disease"/>
            <person name="Wu L."/>
            <person name="Ma J."/>
        </authorList>
    </citation>
    <scope>NUCLEOTIDE SEQUENCE [LARGE SCALE GENOMIC DNA]</scope>
    <source>
        <strain evidence="8">CCM 7044</strain>
    </source>
</reference>
<feature type="region of interest" description="Disordered" evidence="5">
    <location>
        <begin position="1"/>
        <end position="21"/>
    </location>
</feature>
<accession>A0ABW5VLZ9</accession>
<organism evidence="7 8">
    <name type="scientific">Promicromonospora vindobonensis</name>
    <dbReference type="NCBI Taxonomy" id="195748"/>
    <lineage>
        <taxon>Bacteria</taxon>
        <taxon>Bacillati</taxon>
        <taxon>Actinomycetota</taxon>
        <taxon>Actinomycetes</taxon>
        <taxon>Micrococcales</taxon>
        <taxon>Promicromonosporaceae</taxon>
        <taxon>Promicromonospora</taxon>
    </lineage>
</organism>
<sequence length="327" mass="34943">MTESTTAERTTAENTAAEATTTSDRLVVGEVTVSRVVESVGSIGMTPGQFFPGTDPSAWNGHEGELRPYFLEDDGATTMESTSRVAMQTWIIRSAGRTILLDAAVGNDKDRPDVPSWSHLQTAYLDDLAAAGVTPADVDVVVNTHLHADHVGWNTRLVDGSWVPTFPNAEYLMPEEDLAFWDPEHDNETVMGPGAHGVWADSIAPVLATGQVTAWSGSHRIDDALTLEAAPGHTPGASILRLVSGGDEVLFVGDSLHSPAQVVDVHTSSCFDEDPAQAHRTRDRIFTEAADRGLLLLPAHFGGHGGFRVAKDEDGFRIVGWAGLTAI</sequence>
<dbReference type="PANTHER" id="PTHR42978:SF6">
    <property type="entry name" value="QUORUM-QUENCHING LACTONASE YTNP-RELATED"/>
    <property type="match status" value="1"/>
</dbReference>
<gene>
    <name evidence="7" type="ORF">ACFS27_01570</name>
</gene>
<name>A0ABW5VLZ9_9MICO</name>
<keyword evidence="4" id="KW-0862">Zinc</keyword>
<dbReference type="SUPFAM" id="SSF56281">
    <property type="entry name" value="Metallo-hydrolase/oxidoreductase"/>
    <property type="match status" value="1"/>
</dbReference>
<dbReference type="Pfam" id="PF00753">
    <property type="entry name" value="Lactamase_B"/>
    <property type="match status" value="1"/>
</dbReference>
<keyword evidence="2" id="KW-0479">Metal-binding</keyword>
<dbReference type="Proteomes" id="UP001597479">
    <property type="component" value="Unassembled WGS sequence"/>
</dbReference>
<evidence type="ECO:0000256" key="4">
    <source>
        <dbReference type="ARBA" id="ARBA00022833"/>
    </source>
</evidence>
<dbReference type="CDD" id="cd16277">
    <property type="entry name" value="metallo-hydrolase-like_MBL-fold"/>
    <property type="match status" value="1"/>
</dbReference>
<dbReference type="PANTHER" id="PTHR42978">
    <property type="entry name" value="QUORUM-QUENCHING LACTONASE YTNP-RELATED-RELATED"/>
    <property type="match status" value="1"/>
</dbReference>
<evidence type="ECO:0000256" key="3">
    <source>
        <dbReference type="ARBA" id="ARBA00022801"/>
    </source>
</evidence>